<accession>A0A8J5YWV3</accession>
<keyword evidence="7" id="KW-0539">Nucleus</keyword>
<evidence type="ECO:0000256" key="3">
    <source>
        <dbReference type="ARBA" id="ARBA00022771"/>
    </source>
</evidence>
<evidence type="ECO:0000256" key="6">
    <source>
        <dbReference type="ARBA" id="ARBA00023163"/>
    </source>
</evidence>
<comment type="caution">
    <text evidence="11">The sequence shown here is derived from an EMBL/GenBank/DDBJ whole genome shotgun (WGS) entry which is preliminary data.</text>
</comment>
<dbReference type="SMART" id="SM00355">
    <property type="entry name" value="ZnF_C2H2"/>
    <property type="match status" value="1"/>
</dbReference>
<dbReference type="GO" id="GO:0005634">
    <property type="term" value="C:nucleus"/>
    <property type="evidence" value="ECO:0007669"/>
    <property type="project" value="UniProtKB-SubCell"/>
</dbReference>
<evidence type="ECO:0000313" key="12">
    <source>
        <dbReference type="Proteomes" id="UP000701853"/>
    </source>
</evidence>
<feature type="compositionally biased region" description="Low complexity" evidence="9">
    <location>
        <begin position="203"/>
        <end position="230"/>
    </location>
</feature>
<organism evidence="11 12">
    <name type="scientific">Gossypium anomalum</name>
    <dbReference type="NCBI Taxonomy" id="47600"/>
    <lineage>
        <taxon>Eukaryota</taxon>
        <taxon>Viridiplantae</taxon>
        <taxon>Streptophyta</taxon>
        <taxon>Embryophyta</taxon>
        <taxon>Tracheophyta</taxon>
        <taxon>Spermatophyta</taxon>
        <taxon>Magnoliopsida</taxon>
        <taxon>eudicotyledons</taxon>
        <taxon>Gunneridae</taxon>
        <taxon>Pentapetalae</taxon>
        <taxon>rosids</taxon>
        <taxon>malvids</taxon>
        <taxon>Malvales</taxon>
        <taxon>Malvaceae</taxon>
        <taxon>Malvoideae</taxon>
        <taxon>Gossypium</taxon>
    </lineage>
</organism>
<dbReference type="SUPFAM" id="SSF57667">
    <property type="entry name" value="beta-beta-alpha zinc fingers"/>
    <property type="match status" value="1"/>
</dbReference>
<keyword evidence="12" id="KW-1185">Reference proteome</keyword>
<protein>
    <recommendedName>
        <fullName evidence="10">C2H2-type domain-containing protein</fullName>
    </recommendedName>
</protein>
<evidence type="ECO:0000256" key="2">
    <source>
        <dbReference type="ARBA" id="ARBA00022723"/>
    </source>
</evidence>
<proteinExistence type="predicted"/>
<dbReference type="PROSITE" id="PS00028">
    <property type="entry name" value="ZINC_FINGER_C2H2_1"/>
    <property type="match status" value="1"/>
</dbReference>
<dbReference type="PROSITE" id="PS50157">
    <property type="entry name" value="ZINC_FINGER_C2H2_2"/>
    <property type="match status" value="1"/>
</dbReference>
<dbReference type="PANTHER" id="PTHR45801:SF5">
    <property type="entry name" value="OS05G0286100 PROTEIN"/>
    <property type="match status" value="1"/>
</dbReference>
<keyword evidence="4" id="KW-0862">Zinc</keyword>
<dbReference type="InterPro" id="IPR013087">
    <property type="entry name" value="Znf_C2H2_type"/>
</dbReference>
<feature type="region of interest" description="Disordered" evidence="9">
    <location>
        <begin position="200"/>
        <end position="230"/>
    </location>
</feature>
<dbReference type="Proteomes" id="UP000701853">
    <property type="component" value="Chromosome 9"/>
</dbReference>
<dbReference type="EMBL" id="JAHUZN010000009">
    <property type="protein sequence ID" value="KAG8484330.1"/>
    <property type="molecule type" value="Genomic_DNA"/>
</dbReference>
<dbReference type="OrthoDB" id="1708403at2759"/>
<dbReference type="GO" id="GO:0008270">
    <property type="term" value="F:zinc ion binding"/>
    <property type="evidence" value="ECO:0007669"/>
    <property type="project" value="UniProtKB-KW"/>
</dbReference>
<reference evidence="11 12" key="1">
    <citation type="journal article" date="2021" name="bioRxiv">
        <title>The Gossypium anomalum genome as a resource for cotton improvement and evolutionary analysis of hybrid incompatibility.</title>
        <authorList>
            <person name="Grover C.E."/>
            <person name="Yuan D."/>
            <person name="Arick M.A."/>
            <person name="Miller E.R."/>
            <person name="Hu G."/>
            <person name="Peterson D.G."/>
            <person name="Wendel J.F."/>
            <person name="Udall J.A."/>
        </authorList>
    </citation>
    <scope>NUCLEOTIDE SEQUENCE [LARGE SCALE GENOMIC DNA]</scope>
    <source>
        <strain evidence="11">JFW-Udall</strain>
        <tissue evidence="11">Leaf</tissue>
    </source>
</reference>
<evidence type="ECO:0000256" key="8">
    <source>
        <dbReference type="PROSITE-ProRule" id="PRU00042"/>
    </source>
</evidence>
<comment type="subcellular location">
    <subcellularLocation>
        <location evidence="1">Nucleus</location>
    </subcellularLocation>
</comment>
<dbReference type="InterPro" id="IPR036236">
    <property type="entry name" value="Znf_C2H2_sf"/>
</dbReference>
<dbReference type="InterPro" id="IPR052426">
    <property type="entry name" value="Plant_dev_regulator"/>
</dbReference>
<keyword evidence="5" id="KW-0805">Transcription regulation</keyword>
<evidence type="ECO:0000256" key="7">
    <source>
        <dbReference type="ARBA" id="ARBA00023242"/>
    </source>
</evidence>
<gene>
    <name evidence="11" type="ORF">CXB51_022682</name>
</gene>
<keyword evidence="6" id="KW-0804">Transcription</keyword>
<keyword evidence="2" id="KW-0479">Metal-binding</keyword>
<dbReference type="AlphaFoldDB" id="A0A8J5YWV3"/>
<keyword evidence="3 8" id="KW-0863">Zinc-finger</keyword>
<evidence type="ECO:0000256" key="1">
    <source>
        <dbReference type="ARBA" id="ARBA00004123"/>
    </source>
</evidence>
<evidence type="ECO:0000256" key="4">
    <source>
        <dbReference type="ARBA" id="ARBA00022833"/>
    </source>
</evidence>
<name>A0A8J5YWV3_9ROSI</name>
<sequence length="365" mass="39796">MLKFATNIFVAMSVVKPSRSLSHKILEDSLARGGVRCATGGWVVEVRHIHREGNSCIDHMANLAQNIERGLVRLETPSARLEPLLHSNSCGEWTTMAAELDLLSLTQLQKLAQSQQNHNHHQPDTNLATVGSLMWYPKGHSHEVDDDSWEVRAFAEDTGNVMGTTWPPRSYSCSFCRREFRSAQALGGHMNVHRRDRARLHQAHPAAAAAGNGALNNPTSPSSPSTTSSSTLLIPTQEFVTNGGLCLLYQLHNPSDGVLTSSPPMDAWPIDSSSTLLSVSPYPSYNLMAVTAATQSPINFPATPPVLNTSSSSSSSFCYSTKAVHSRTRGDNNNLNQGLNISNKEIPIEELDLELRLGHKRPTTS</sequence>
<evidence type="ECO:0000259" key="10">
    <source>
        <dbReference type="PROSITE" id="PS50157"/>
    </source>
</evidence>
<evidence type="ECO:0000256" key="9">
    <source>
        <dbReference type="SAM" id="MobiDB-lite"/>
    </source>
</evidence>
<dbReference type="PANTHER" id="PTHR45801">
    <property type="entry name" value="OS07G0101800 PROTEIN"/>
    <property type="match status" value="1"/>
</dbReference>
<dbReference type="Pfam" id="PF13912">
    <property type="entry name" value="zf-C2H2_6"/>
    <property type="match status" value="1"/>
</dbReference>
<dbReference type="Gene3D" id="3.30.160.60">
    <property type="entry name" value="Classic Zinc Finger"/>
    <property type="match status" value="1"/>
</dbReference>
<evidence type="ECO:0000313" key="11">
    <source>
        <dbReference type="EMBL" id="KAG8484330.1"/>
    </source>
</evidence>
<evidence type="ECO:0000256" key="5">
    <source>
        <dbReference type="ARBA" id="ARBA00023015"/>
    </source>
</evidence>
<feature type="domain" description="C2H2-type" evidence="10">
    <location>
        <begin position="171"/>
        <end position="198"/>
    </location>
</feature>